<dbReference type="PROSITE" id="PS51186">
    <property type="entry name" value="GNAT"/>
    <property type="match status" value="1"/>
</dbReference>
<reference evidence="2 3" key="1">
    <citation type="submission" date="2023-06" db="EMBL/GenBank/DDBJ databases">
        <title>Novel species in genus Planococcus.</title>
        <authorList>
            <person name="Ning S."/>
        </authorList>
    </citation>
    <scope>NUCLEOTIDE SEQUENCE [LARGE SCALE GENOMIC DNA]</scope>
    <source>
        <strain evidence="2 3">N028</strain>
    </source>
</reference>
<name>A0ABT8N3F4_9BACL</name>
<dbReference type="PANTHER" id="PTHR43792">
    <property type="entry name" value="GNAT FAMILY, PUTATIVE (AFU_ORTHOLOGUE AFUA_3G00765)-RELATED-RELATED"/>
    <property type="match status" value="1"/>
</dbReference>
<protein>
    <submittedName>
        <fullName evidence="2">GNAT family N-acetyltransferase</fullName>
    </submittedName>
</protein>
<dbReference type="EMBL" id="JAUJWV010000001">
    <property type="protein sequence ID" value="MDN7242412.1"/>
    <property type="molecule type" value="Genomic_DNA"/>
</dbReference>
<accession>A0ABT8N3F4</accession>
<dbReference type="Proteomes" id="UP001172055">
    <property type="component" value="Unassembled WGS sequence"/>
</dbReference>
<dbReference type="Gene3D" id="3.40.630.30">
    <property type="match status" value="1"/>
</dbReference>
<dbReference type="SUPFAM" id="SSF55729">
    <property type="entry name" value="Acyl-CoA N-acyltransferases (Nat)"/>
    <property type="match status" value="1"/>
</dbReference>
<dbReference type="InterPro" id="IPR051531">
    <property type="entry name" value="N-acetyltransferase"/>
</dbReference>
<dbReference type="PANTHER" id="PTHR43792:SF1">
    <property type="entry name" value="N-ACETYLTRANSFERASE DOMAIN-CONTAINING PROTEIN"/>
    <property type="match status" value="1"/>
</dbReference>
<dbReference type="Pfam" id="PF13302">
    <property type="entry name" value="Acetyltransf_3"/>
    <property type="match status" value="1"/>
</dbReference>
<proteinExistence type="predicted"/>
<keyword evidence="3" id="KW-1185">Reference proteome</keyword>
<evidence type="ECO:0000313" key="3">
    <source>
        <dbReference type="Proteomes" id="UP001172055"/>
    </source>
</evidence>
<evidence type="ECO:0000259" key="1">
    <source>
        <dbReference type="PROSITE" id="PS51186"/>
    </source>
</evidence>
<dbReference type="InterPro" id="IPR016181">
    <property type="entry name" value="Acyl_CoA_acyltransferase"/>
</dbReference>
<dbReference type="RefSeq" id="WP_301723911.1">
    <property type="nucleotide sequence ID" value="NZ_JAUJWV010000001.1"/>
</dbReference>
<feature type="domain" description="N-acetyltransferase" evidence="1">
    <location>
        <begin position="8"/>
        <end position="177"/>
    </location>
</feature>
<evidence type="ECO:0000313" key="2">
    <source>
        <dbReference type="EMBL" id="MDN7242412.1"/>
    </source>
</evidence>
<organism evidence="2 3">
    <name type="scientific">Planococcus shixiaomingii</name>
    <dbReference type="NCBI Taxonomy" id="3058393"/>
    <lineage>
        <taxon>Bacteria</taxon>
        <taxon>Bacillati</taxon>
        <taxon>Bacillota</taxon>
        <taxon>Bacilli</taxon>
        <taxon>Bacillales</taxon>
        <taxon>Caryophanaceae</taxon>
        <taxon>Planococcus</taxon>
    </lineage>
</organism>
<dbReference type="InterPro" id="IPR000182">
    <property type="entry name" value="GNAT_dom"/>
</dbReference>
<sequence>MSIQTARLEMRPYQDEDFEFLCSLFSDPEVVRFIGDGKTRDRDGAMQFLYWIYRSYKTDPKLGLRVLVRKKDLKLVGHAGLVPQTINGAEELEIGYWIAREHWGQGYATEAAKALKEYGSHKLGKERFVSLIQPENVGSRKVAERIGLALEEEIVLGGREVCVYSNARGKEYGISNT</sequence>
<comment type="caution">
    <text evidence="2">The sequence shown here is derived from an EMBL/GenBank/DDBJ whole genome shotgun (WGS) entry which is preliminary data.</text>
</comment>
<gene>
    <name evidence="2" type="ORF">QWY14_11415</name>
</gene>